<dbReference type="Pfam" id="PF05768">
    <property type="entry name" value="Glrx-like"/>
    <property type="match status" value="1"/>
</dbReference>
<dbReference type="EMBL" id="CP008944">
    <property type="protein sequence ID" value="AIG63593.1"/>
    <property type="molecule type" value="Genomic_DNA"/>
</dbReference>
<organism evidence="1 2">
    <name type="scientific">Corynebacterium atypicum</name>
    <dbReference type="NCBI Taxonomy" id="191610"/>
    <lineage>
        <taxon>Bacteria</taxon>
        <taxon>Bacillati</taxon>
        <taxon>Actinomycetota</taxon>
        <taxon>Actinomycetes</taxon>
        <taxon>Mycobacteriales</taxon>
        <taxon>Corynebacteriaceae</taxon>
        <taxon>Corynebacterium</taxon>
    </lineage>
</organism>
<proteinExistence type="predicted"/>
<dbReference type="Proteomes" id="UP000028504">
    <property type="component" value="Chromosome"/>
</dbReference>
<evidence type="ECO:0000313" key="2">
    <source>
        <dbReference type="Proteomes" id="UP000028504"/>
    </source>
</evidence>
<gene>
    <name evidence="1" type="ORF">CATYP_01625</name>
</gene>
<evidence type="ECO:0000313" key="1">
    <source>
        <dbReference type="EMBL" id="AIG63593.1"/>
    </source>
</evidence>
<accession>A0ABM5QLA6</accession>
<sequence length="80" mass="8659">MVRASCGSCDRVARQIEPVVRSAGSRLVVRDVDEDGGGELAAEYGDRVPVVVLDGEEFSAWEVDNEELGQALLPPPRQAY</sequence>
<name>A0ABM5QLA6_9CORY</name>
<reference evidence="1 2" key="1">
    <citation type="submission" date="2014-07" db="EMBL/GenBank/DDBJ databases">
        <title>Complete genome sequence of Corynebacterium atypicum DSM 44849: identifiction of the mycolic acid biosynthesis genes.</title>
        <authorList>
            <person name="Tippelt A."/>
            <person name="Mollmann S."/>
            <person name="Albersmeier A."/>
            <person name="Jaenicke S."/>
            <person name="Ruckert C."/>
            <person name="Tauch A."/>
        </authorList>
    </citation>
    <scope>NUCLEOTIDE SEQUENCE [LARGE SCALE GENOMIC DNA]</scope>
    <source>
        <strain evidence="1 2">R2070</strain>
    </source>
</reference>
<dbReference type="InterPro" id="IPR008554">
    <property type="entry name" value="Glutaredoxin-like"/>
</dbReference>
<keyword evidence="2" id="KW-1185">Reference proteome</keyword>
<dbReference type="RefSeq" id="WP_038607475.1">
    <property type="nucleotide sequence ID" value="NZ_CP008944.1"/>
</dbReference>
<dbReference type="Gene3D" id="3.40.30.10">
    <property type="entry name" value="Glutaredoxin"/>
    <property type="match status" value="1"/>
</dbReference>
<dbReference type="InterPro" id="IPR036249">
    <property type="entry name" value="Thioredoxin-like_sf"/>
</dbReference>
<protein>
    <submittedName>
        <fullName evidence="1">Glutaredoxin</fullName>
    </submittedName>
</protein>
<dbReference type="SUPFAM" id="SSF52833">
    <property type="entry name" value="Thioredoxin-like"/>
    <property type="match status" value="1"/>
</dbReference>